<evidence type="ECO:0000256" key="4">
    <source>
        <dbReference type="ARBA" id="ARBA00022927"/>
    </source>
</evidence>
<dbReference type="SUPFAM" id="SSF48371">
    <property type="entry name" value="ARM repeat"/>
    <property type="match status" value="1"/>
</dbReference>
<dbReference type="GO" id="GO:0030117">
    <property type="term" value="C:membrane coat"/>
    <property type="evidence" value="ECO:0007669"/>
    <property type="project" value="InterPro"/>
</dbReference>
<feature type="transmembrane region" description="Helical" evidence="6">
    <location>
        <begin position="142"/>
        <end position="164"/>
    </location>
</feature>
<organism evidence="8 9">
    <name type="scientific">Oopsacas minuta</name>
    <dbReference type="NCBI Taxonomy" id="111878"/>
    <lineage>
        <taxon>Eukaryota</taxon>
        <taxon>Metazoa</taxon>
        <taxon>Porifera</taxon>
        <taxon>Hexactinellida</taxon>
        <taxon>Hexasterophora</taxon>
        <taxon>Lyssacinosida</taxon>
        <taxon>Leucopsacidae</taxon>
        <taxon>Oopsacas</taxon>
    </lineage>
</organism>
<proteinExistence type="inferred from homology"/>
<dbReference type="InterPro" id="IPR016024">
    <property type="entry name" value="ARM-type_fold"/>
</dbReference>
<keyword evidence="6" id="KW-1133">Transmembrane helix</keyword>
<dbReference type="GO" id="GO:0016192">
    <property type="term" value="P:vesicle-mediated transport"/>
    <property type="evidence" value="ECO:0007669"/>
    <property type="project" value="InterPro"/>
</dbReference>
<evidence type="ECO:0000256" key="3">
    <source>
        <dbReference type="ARBA" id="ARBA00022448"/>
    </source>
</evidence>
<comment type="similarity">
    <text evidence="2">Belongs to the adaptor complexes large subunit family.</text>
</comment>
<dbReference type="InterPro" id="IPR002553">
    <property type="entry name" value="Clathrin/coatomer_adapt-like_N"/>
</dbReference>
<evidence type="ECO:0000313" key="8">
    <source>
        <dbReference type="EMBL" id="KAI6655334.1"/>
    </source>
</evidence>
<accession>A0AAV7K261</accession>
<dbReference type="GO" id="GO:0012505">
    <property type="term" value="C:endomembrane system"/>
    <property type="evidence" value="ECO:0007669"/>
    <property type="project" value="UniProtKB-SubCell"/>
</dbReference>
<evidence type="ECO:0000256" key="2">
    <source>
        <dbReference type="ARBA" id="ARBA00006613"/>
    </source>
</evidence>
<evidence type="ECO:0000256" key="5">
    <source>
        <dbReference type="ARBA" id="ARBA00023136"/>
    </source>
</evidence>
<evidence type="ECO:0000313" key="9">
    <source>
        <dbReference type="Proteomes" id="UP001165289"/>
    </source>
</evidence>
<dbReference type="InterPro" id="IPR011989">
    <property type="entry name" value="ARM-like"/>
</dbReference>
<dbReference type="Gene3D" id="1.25.10.10">
    <property type="entry name" value="Leucine-rich Repeat Variant"/>
    <property type="match status" value="1"/>
</dbReference>
<comment type="subcellular location">
    <subcellularLocation>
        <location evidence="1">Endomembrane system</location>
    </subcellularLocation>
</comment>
<keyword evidence="4" id="KW-0653">Protein transport</keyword>
<evidence type="ECO:0000259" key="7">
    <source>
        <dbReference type="Pfam" id="PF01602"/>
    </source>
</evidence>
<dbReference type="Proteomes" id="UP001165289">
    <property type="component" value="Unassembled WGS sequence"/>
</dbReference>
<dbReference type="Pfam" id="PF01602">
    <property type="entry name" value="Adaptin_N"/>
    <property type="match status" value="1"/>
</dbReference>
<protein>
    <recommendedName>
        <fullName evidence="7">Clathrin/coatomer adaptor adaptin-like N-terminal domain-containing protein</fullName>
    </recommendedName>
</protein>
<dbReference type="EMBL" id="JAKMXF010000199">
    <property type="protein sequence ID" value="KAI6655334.1"/>
    <property type="molecule type" value="Genomic_DNA"/>
</dbReference>
<sequence>MSTANSGYNASDVGISPDPKLSSVGFGPNFDNRRSSNYSLPGTDPTSFLSQNYRKFDELRRLLDNNKESLKLEAMRRIIEMVARGQNCSELFAAVVKNVVSKNTEIRKLVYVYLERYAEEQQDLSLLSVSTFQKALRVSSLLYYNTFFYLFMHTFMPAFARFIIMN</sequence>
<dbReference type="PANTHER" id="PTHR11134">
    <property type="entry name" value="ADAPTOR COMPLEX SUBUNIT BETA FAMILY MEMBER"/>
    <property type="match status" value="1"/>
</dbReference>
<keyword evidence="9" id="KW-1185">Reference proteome</keyword>
<evidence type="ECO:0000256" key="1">
    <source>
        <dbReference type="ARBA" id="ARBA00004308"/>
    </source>
</evidence>
<keyword evidence="5 6" id="KW-0472">Membrane</keyword>
<reference evidence="8 9" key="1">
    <citation type="journal article" date="2023" name="BMC Biol.">
        <title>The compact genome of the sponge Oopsacas minuta (Hexactinellida) is lacking key metazoan core genes.</title>
        <authorList>
            <person name="Santini S."/>
            <person name="Schenkelaars Q."/>
            <person name="Jourda C."/>
            <person name="Duchesne M."/>
            <person name="Belahbib H."/>
            <person name="Rocher C."/>
            <person name="Selva M."/>
            <person name="Riesgo A."/>
            <person name="Vervoort M."/>
            <person name="Leys S.P."/>
            <person name="Kodjabachian L."/>
            <person name="Le Bivic A."/>
            <person name="Borchiellini C."/>
            <person name="Claverie J.M."/>
            <person name="Renard E."/>
        </authorList>
    </citation>
    <scope>NUCLEOTIDE SEQUENCE [LARGE SCALE GENOMIC DNA]</scope>
    <source>
        <strain evidence="8">SPO-2</strain>
    </source>
</reference>
<feature type="domain" description="Clathrin/coatomer adaptor adaptin-like N-terminal" evidence="7">
    <location>
        <begin position="54"/>
        <end position="137"/>
    </location>
</feature>
<evidence type="ECO:0000256" key="6">
    <source>
        <dbReference type="SAM" id="Phobius"/>
    </source>
</evidence>
<keyword evidence="6" id="KW-0812">Transmembrane</keyword>
<dbReference type="GO" id="GO:0006886">
    <property type="term" value="P:intracellular protein transport"/>
    <property type="evidence" value="ECO:0007669"/>
    <property type="project" value="InterPro"/>
</dbReference>
<dbReference type="AlphaFoldDB" id="A0AAV7K261"/>
<comment type="caution">
    <text evidence="8">The sequence shown here is derived from an EMBL/GenBank/DDBJ whole genome shotgun (WGS) entry which is preliminary data.</text>
</comment>
<keyword evidence="3" id="KW-0813">Transport</keyword>
<dbReference type="InterPro" id="IPR026739">
    <property type="entry name" value="AP_beta"/>
</dbReference>
<gene>
    <name evidence="8" type="ORF">LOD99_2169</name>
</gene>
<name>A0AAV7K261_9METZ</name>